<dbReference type="PANTHER" id="PTHR31232:SF172">
    <property type="entry name" value="S-PROTEIN HOMOLOG"/>
    <property type="match status" value="1"/>
</dbReference>
<evidence type="ECO:0000256" key="1">
    <source>
        <dbReference type="ARBA" id="ARBA00004613"/>
    </source>
</evidence>
<dbReference type="PANTHER" id="PTHR31232">
    <property type="match status" value="1"/>
</dbReference>
<dbReference type="EMBL" id="CM007899">
    <property type="protein sequence ID" value="OTG09883.1"/>
    <property type="molecule type" value="Genomic_DNA"/>
</dbReference>
<proteinExistence type="inferred from homology"/>
<feature type="chain" id="PRO_5025082048" description="S-protein homolog" evidence="6">
    <location>
        <begin position="28"/>
        <end position="149"/>
    </location>
</feature>
<evidence type="ECO:0000256" key="4">
    <source>
        <dbReference type="ARBA" id="ARBA00022525"/>
    </source>
</evidence>
<evidence type="ECO:0000256" key="2">
    <source>
        <dbReference type="ARBA" id="ARBA00005581"/>
    </source>
</evidence>
<evidence type="ECO:0000313" key="8">
    <source>
        <dbReference type="EMBL" id="OTG09883.1"/>
    </source>
</evidence>
<keyword evidence="5 6" id="KW-0732">Signal</keyword>
<dbReference type="EMBL" id="MNCJ02000325">
    <property type="protein sequence ID" value="KAF5784977.1"/>
    <property type="molecule type" value="Genomic_DNA"/>
</dbReference>
<feature type="signal peptide" evidence="6">
    <location>
        <begin position="1"/>
        <end position="27"/>
    </location>
</feature>
<dbReference type="Gramene" id="mRNA:HanXRQr2_Chr10g0423141">
    <property type="protein sequence ID" value="CDS:HanXRQr2_Chr10g0423141.1"/>
    <property type="gene ID" value="HanXRQr2_Chr10g0423141"/>
</dbReference>
<name>A0A251TGL7_HELAN</name>
<reference evidence="8" key="2">
    <citation type="submission" date="2017-02" db="EMBL/GenBank/DDBJ databases">
        <title>Sunflower complete genome.</title>
        <authorList>
            <person name="Langlade N."/>
            <person name="Munos S."/>
        </authorList>
    </citation>
    <scope>NUCLEOTIDE SEQUENCE [LARGE SCALE GENOMIC DNA]</scope>
    <source>
        <tissue evidence="8">Leaves</tissue>
    </source>
</reference>
<reference evidence="7 9" key="1">
    <citation type="journal article" date="2017" name="Nature">
        <title>The sunflower genome provides insights into oil metabolism, flowering and Asterid evolution.</title>
        <authorList>
            <person name="Badouin H."/>
            <person name="Gouzy J."/>
            <person name="Grassa C.J."/>
            <person name="Murat F."/>
            <person name="Staton S.E."/>
            <person name="Cottret L."/>
            <person name="Lelandais-Briere C."/>
            <person name="Owens G.L."/>
            <person name="Carrere S."/>
            <person name="Mayjonade B."/>
            <person name="Legrand L."/>
            <person name="Gill N."/>
            <person name="Kane N.C."/>
            <person name="Bowers J.E."/>
            <person name="Hubner S."/>
            <person name="Bellec A."/>
            <person name="Berard A."/>
            <person name="Berges H."/>
            <person name="Blanchet N."/>
            <person name="Boniface M.C."/>
            <person name="Brunel D."/>
            <person name="Catrice O."/>
            <person name="Chaidir N."/>
            <person name="Claudel C."/>
            <person name="Donnadieu C."/>
            <person name="Faraut T."/>
            <person name="Fievet G."/>
            <person name="Helmstetter N."/>
            <person name="King M."/>
            <person name="Knapp S.J."/>
            <person name="Lai Z."/>
            <person name="Le Paslier M.C."/>
            <person name="Lippi Y."/>
            <person name="Lorenzon L."/>
            <person name="Mandel J.R."/>
            <person name="Marage G."/>
            <person name="Marchand G."/>
            <person name="Marquand E."/>
            <person name="Bret-Mestries E."/>
            <person name="Morien E."/>
            <person name="Nambeesan S."/>
            <person name="Nguyen T."/>
            <person name="Pegot-Espagnet P."/>
            <person name="Pouilly N."/>
            <person name="Raftis F."/>
            <person name="Sallet E."/>
            <person name="Schiex T."/>
            <person name="Thomas J."/>
            <person name="Vandecasteele C."/>
            <person name="Vares D."/>
            <person name="Vear F."/>
            <person name="Vautrin S."/>
            <person name="Crespi M."/>
            <person name="Mangin B."/>
            <person name="Burke J.M."/>
            <person name="Salse J."/>
            <person name="Munos S."/>
            <person name="Vincourt P."/>
            <person name="Rieseberg L.H."/>
            <person name="Langlade N.B."/>
        </authorList>
    </citation>
    <scope>NUCLEOTIDE SEQUENCE [LARGE SCALE GENOMIC DNA]</scope>
    <source>
        <strain evidence="9">cv. SF193</strain>
        <tissue evidence="7">Leaves</tissue>
    </source>
</reference>
<organism evidence="8 9">
    <name type="scientific">Helianthus annuus</name>
    <name type="common">Common sunflower</name>
    <dbReference type="NCBI Taxonomy" id="4232"/>
    <lineage>
        <taxon>Eukaryota</taxon>
        <taxon>Viridiplantae</taxon>
        <taxon>Streptophyta</taxon>
        <taxon>Embryophyta</taxon>
        <taxon>Tracheophyta</taxon>
        <taxon>Spermatophyta</taxon>
        <taxon>Magnoliopsida</taxon>
        <taxon>eudicotyledons</taxon>
        <taxon>Gunneridae</taxon>
        <taxon>Pentapetalae</taxon>
        <taxon>asterids</taxon>
        <taxon>campanulids</taxon>
        <taxon>Asterales</taxon>
        <taxon>Asteraceae</taxon>
        <taxon>Asteroideae</taxon>
        <taxon>Heliantheae alliance</taxon>
        <taxon>Heliantheae</taxon>
        <taxon>Helianthus</taxon>
    </lineage>
</organism>
<accession>A0A251TGL7</accession>
<keyword evidence="4 6" id="KW-0964">Secreted</keyword>
<evidence type="ECO:0000256" key="5">
    <source>
        <dbReference type="ARBA" id="ARBA00022729"/>
    </source>
</evidence>
<dbReference type="InterPro" id="IPR010264">
    <property type="entry name" value="Self-incomp_S1"/>
</dbReference>
<dbReference type="Pfam" id="PF05938">
    <property type="entry name" value="Self-incomp_S1"/>
    <property type="match status" value="1"/>
</dbReference>
<evidence type="ECO:0000313" key="9">
    <source>
        <dbReference type="Proteomes" id="UP000215914"/>
    </source>
</evidence>
<evidence type="ECO:0000313" key="7">
    <source>
        <dbReference type="EMBL" id="KAF5784977.1"/>
    </source>
</evidence>
<protein>
    <recommendedName>
        <fullName evidence="6">S-protein homolog</fullName>
    </recommendedName>
</protein>
<dbReference type="GO" id="GO:0005576">
    <property type="term" value="C:extracellular region"/>
    <property type="evidence" value="ECO:0007669"/>
    <property type="project" value="UniProtKB-SubCell"/>
</dbReference>
<comment type="similarity">
    <text evidence="2 6">Belongs to the plant self-incompatibility (S1) protein family.</text>
</comment>
<evidence type="ECO:0000256" key="6">
    <source>
        <dbReference type="RuleBase" id="RU367044"/>
    </source>
</evidence>
<dbReference type="InParanoid" id="A0A251TGL7"/>
<dbReference type="GO" id="GO:0060320">
    <property type="term" value="P:rejection of self pollen"/>
    <property type="evidence" value="ECO:0007669"/>
    <property type="project" value="UniProtKB-KW"/>
</dbReference>
<keyword evidence="3 6" id="KW-0713">Self-incompatibility</keyword>
<sequence length="149" mass="17153">MSNLVTNNPCSLFLVFFICFLITPSHSDTCAFTKNWSIYIYNGIQDSTMNVHVKSADDDLGLYSLAYEEGFKFDFCESILGNTLYTGDFNYDARSVAFHVFDKEIENTIGCKYGGHANVYWLLKQDGYYLSKENKPFNDPAWVRRGPWE</sequence>
<keyword evidence="9" id="KW-1185">Reference proteome</keyword>
<evidence type="ECO:0000256" key="3">
    <source>
        <dbReference type="ARBA" id="ARBA00022471"/>
    </source>
</evidence>
<gene>
    <name evidence="8" type="ORF">HannXRQ_Chr10g0281411</name>
    <name evidence="7" type="ORF">HanXRQr2_Chr10g0423141</name>
</gene>
<dbReference type="Proteomes" id="UP000215914">
    <property type="component" value="Chromosome 10"/>
</dbReference>
<dbReference type="AlphaFoldDB" id="A0A251TGL7"/>
<reference evidence="7" key="3">
    <citation type="submission" date="2020-06" db="EMBL/GenBank/DDBJ databases">
        <title>Helianthus annuus Genome sequencing and assembly Release 2.</title>
        <authorList>
            <person name="Gouzy J."/>
            <person name="Langlade N."/>
            <person name="Munos S."/>
        </authorList>
    </citation>
    <scope>NUCLEOTIDE SEQUENCE</scope>
    <source>
        <tissue evidence="7">Leaves</tissue>
    </source>
</reference>
<comment type="subcellular location">
    <subcellularLocation>
        <location evidence="1 6">Secreted</location>
    </subcellularLocation>
</comment>